<dbReference type="SUPFAM" id="SSF46785">
    <property type="entry name" value="Winged helix' DNA-binding domain"/>
    <property type="match status" value="1"/>
</dbReference>
<dbReference type="PANTHER" id="PTHR33164">
    <property type="entry name" value="TRANSCRIPTIONAL REGULATOR, MARR FAMILY"/>
    <property type="match status" value="1"/>
</dbReference>
<dbReference type="PROSITE" id="PS50995">
    <property type="entry name" value="HTH_MARR_2"/>
    <property type="match status" value="1"/>
</dbReference>
<dbReference type="SMART" id="SM00347">
    <property type="entry name" value="HTH_MARR"/>
    <property type="match status" value="1"/>
</dbReference>
<dbReference type="PANTHER" id="PTHR33164:SF99">
    <property type="entry name" value="MARR FAMILY REGULATORY PROTEIN"/>
    <property type="match status" value="1"/>
</dbReference>
<dbReference type="OrthoDB" id="9806864at2"/>
<comment type="caution">
    <text evidence="2">The sequence shown here is derived from an EMBL/GenBank/DDBJ whole genome shotgun (WGS) entry which is preliminary data.</text>
</comment>
<dbReference type="AlphaFoldDB" id="A0A0D0QDP9"/>
<evidence type="ECO:0000313" key="2">
    <source>
        <dbReference type="EMBL" id="KIQ69123.1"/>
    </source>
</evidence>
<dbReference type="GO" id="GO:0006950">
    <property type="term" value="P:response to stress"/>
    <property type="evidence" value="ECO:0007669"/>
    <property type="project" value="TreeGrafter"/>
</dbReference>
<dbReference type="InterPro" id="IPR036388">
    <property type="entry name" value="WH-like_DNA-bd_sf"/>
</dbReference>
<dbReference type="InterPro" id="IPR039422">
    <property type="entry name" value="MarR/SlyA-like"/>
</dbReference>
<dbReference type="eggNOG" id="COG1846">
    <property type="taxonomic scope" value="Bacteria"/>
</dbReference>
<dbReference type="Proteomes" id="UP000035100">
    <property type="component" value="Unassembled WGS sequence"/>
</dbReference>
<dbReference type="Gene3D" id="1.10.10.10">
    <property type="entry name" value="Winged helix-like DNA-binding domain superfamily/Winged helix DNA-binding domain"/>
    <property type="match status" value="1"/>
</dbReference>
<dbReference type="InterPro" id="IPR036390">
    <property type="entry name" value="WH_DNA-bd_sf"/>
</dbReference>
<reference evidence="2 3" key="1">
    <citation type="submission" date="2013-01" db="EMBL/GenBank/DDBJ databases">
        <authorList>
            <person name="Fiebig A."/>
            <person name="Goeker M."/>
            <person name="Klenk H.-P.P."/>
        </authorList>
    </citation>
    <scope>NUCLEOTIDE SEQUENCE [LARGE SCALE GENOMIC DNA]</scope>
    <source>
        <strain evidence="2 3">DSM 24838</strain>
    </source>
</reference>
<feature type="domain" description="HTH marR-type" evidence="1">
    <location>
        <begin position="9"/>
        <end position="142"/>
    </location>
</feature>
<sequence>MTPDTFRLSTFLPYRLAVLSERVSRRLTVDYERSHGLTMAEWRVLVHLQRSGPVSVREIRDSTNLDKPRVSRAVARLEAAGLVGKVAGQGDGRLVAISLTDAGRAALAEVVPSALAVDRRLREAVGPQDMAAFLRVMEAMHRVLDADPEARPRAAVDVEAAAGDVAD</sequence>
<gene>
    <name evidence="2" type="ORF">Wenmar_02192</name>
</gene>
<evidence type="ECO:0000313" key="3">
    <source>
        <dbReference type="Proteomes" id="UP000035100"/>
    </source>
</evidence>
<dbReference type="RefSeq" id="WP_018304760.1">
    <property type="nucleotide sequence ID" value="NZ_KB902315.1"/>
</dbReference>
<dbReference type="Pfam" id="PF12802">
    <property type="entry name" value="MarR_2"/>
    <property type="match status" value="1"/>
</dbReference>
<dbReference type="EMBL" id="AONG01000010">
    <property type="protein sequence ID" value="KIQ69123.1"/>
    <property type="molecule type" value="Genomic_DNA"/>
</dbReference>
<dbReference type="CDD" id="cd00090">
    <property type="entry name" value="HTH_ARSR"/>
    <property type="match status" value="1"/>
</dbReference>
<accession>A0A0D0QDP9</accession>
<dbReference type="InterPro" id="IPR000835">
    <property type="entry name" value="HTH_MarR-typ"/>
</dbReference>
<organism evidence="2 3">
    <name type="scientific">Wenxinia marina DSM 24838</name>
    <dbReference type="NCBI Taxonomy" id="1123501"/>
    <lineage>
        <taxon>Bacteria</taxon>
        <taxon>Pseudomonadati</taxon>
        <taxon>Pseudomonadota</taxon>
        <taxon>Alphaproteobacteria</taxon>
        <taxon>Rhodobacterales</taxon>
        <taxon>Roseobacteraceae</taxon>
        <taxon>Wenxinia</taxon>
    </lineage>
</organism>
<keyword evidence="3" id="KW-1185">Reference proteome</keyword>
<dbReference type="InterPro" id="IPR011991">
    <property type="entry name" value="ArsR-like_HTH"/>
</dbReference>
<dbReference type="STRING" id="1123501.Wenmar_02192"/>
<name>A0A0D0QDP9_9RHOB</name>
<evidence type="ECO:0000259" key="1">
    <source>
        <dbReference type="PROSITE" id="PS50995"/>
    </source>
</evidence>
<dbReference type="GO" id="GO:0003700">
    <property type="term" value="F:DNA-binding transcription factor activity"/>
    <property type="evidence" value="ECO:0007669"/>
    <property type="project" value="InterPro"/>
</dbReference>
<proteinExistence type="predicted"/>
<protein>
    <submittedName>
        <fullName evidence="2">Transcriptional regulator</fullName>
    </submittedName>
</protein>